<proteinExistence type="predicted"/>
<dbReference type="RefSeq" id="WP_015754753.1">
    <property type="nucleotide sequence ID" value="NC_013222.1"/>
</dbReference>
<keyword evidence="2" id="KW-1185">Reference proteome</keyword>
<dbReference type="HOGENOM" id="CLU_2901401_0_0_10"/>
<dbReference type="Proteomes" id="UP000009049">
    <property type="component" value="Chromosome"/>
</dbReference>
<sequence>MADTIKIRQTSPVANMKREKLMRAINELSDTELMNLDTLLGSKKARGYLSSNVKFAGLKMMI</sequence>
<accession>A4CKN7</accession>
<protein>
    <submittedName>
        <fullName evidence="1">Uncharacterized protein</fullName>
    </submittedName>
</protein>
<dbReference type="AlphaFoldDB" id="A4CKN7"/>
<name>A4CKN7_ROBBH</name>
<gene>
    <name evidence="1" type="ordered locus">RB2501_13949</name>
</gene>
<dbReference type="EMBL" id="CP001712">
    <property type="protein sequence ID" value="EAR15436.1"/>
    <property type="molecule type" value="Genomic_DNA"/>
</dbReference>
<organism evidence="1 2">
    <name type="scientific">Robiginitalea biformata (strain ATCC BAA-864 / DSM 15991 / KCTC 12146 / HTCC2501)</name>
    <dbReference type="NCBI Taxonomy" id="313596"/>
    <lineage>
        <taxon>Bacteria</taxon>
        <taxon>Pseudomonadati</taxon>
        <taxon>Bacteroidota</taxon>
        <taxon>Flavobacteriia</taxon>
        <taxon>Flavobacteriales</taxon>
        <taxon>Flavobacteriaceae</taxon>
        <taxon>Robiginitalea</taxon>
    </lineage>
</organism>
<evidence type="ECO:0000313" key="2">
    <source>
        <dbReference type="Proteomes" id="UP000009049"/>
    </source>
</evidence>
<reference evidence="1 2" key="1">
    <citation type="journal article" date="2009" name="J. Bacteriol.">
        <title>Complete genome sequence of Robiginitalea biformata HTCC2501.</title>
        <authorList>
            <person name="Oh H.M."/>
            <person name="Giovannoni S.J."/>
            <person name="Lee K."/>
            <person name="Ferriera S."/>
            <person name="Johnson J."/>
            <person name="Cho J.C."/>
        </authorList>
    </citation>
    <scope>NUCLEOTIDE SEQUENCE [LARGE SCALE GENOMIC DNA]</scope>
    <source>
        <strain evidence="2">ATCC BAA-864 / HTCC2501 / KCTC 12146</strain>
    </source>
</reference>
<dbReference type="KEGG" id="rbi:RB2501_13949"/>
<dbReference type="STRING" id="313596.RB2501_13949"/>
<evidence type="ECO:0000313" key="1">
    <source>
        <dbReference type="EMBL" id="EAR15436.1"/>
    </source>
</evidence>